<comment type="caution">
    <text evidence="3">The sequence shown here is derived from an EMBL/GenBank/DDBJ whole genome shotgun (WGS) entry which is preliminary data.</text>
</comment>
<dbReference type="PANTHER" id="PTHR14429:SF20">
    <property type="entry name" value="FIBROSIN-1-LIKE PROTEIN"/>
    <property type="match status" value="1"/>
</dbReference>
<feature type="compositionally biased region" description="Polar residues" evidence="2">
    <location>
        <begin position="20"/>
        <end position="30"/>
    </location>
</feature>
<evidence type="ECO:0000256" key="2">
    <source>
        <dbReference type="SAM" id="MobiDB-lite"/>
    </source>
</evidence>
<dbReference type="EMBL" id="JAHRIM010050280">
    <property type="protein sequence ID" value="MEQ2268607.1"/>
    <property type="molecule type" value="Genomic_DNA"/>
</dbReference>
<gene>
    <name evidence="3" type="ORF">XENORESO_007078</name>
</gene>
<dbReference type="InterPro" id="IPR023246">
    <property type="entry name" value="AUTS2"/>
</dbReference>
<evidence type="ECO:0000313" key="3">
    <source>
        <dbReference type="EMBL" id="MEQ2268607.1"/>
    </source>
</evidence>
<keyword evidence="1" id="KW-0597">Phosphoprotein</keyword>
<sequence length="320" mass="34536">VPANESSVSKTCSSTKVSGLQRSQEQSNTEVPFAPPVPSPTPASAPTGSPALAAAAAPLEARRSRLPTPPPLSVKKEQQPPPPVPTPPLLKAPPHPLPHLPHPHSYQEPRVLPPPPHHTRPVISHQVHHPLQYNSLHDISHSNSPVGLAKQHLPPSPHHHLSGLPSSAPALPLSIANLSTSHYSSLRSPAHRHSAMFATPATLPPPPTLPTNSLVVPGHPAGTPYPDTSLLISFNQPIMYCQPHSGILIGTLSQATLLPPPMSPHVENPHSMSWRNRECQFDKYTPKLDNPFIRHSNVSFVCHSNVNMCFAFGKSNIWHI</sequence>
<evidence type="ECO:0000313" key="4">
    <source>
        <dbReference type="Proteomes" id="UP001444071"/>
    </source>
</evidence>
<dbReference type="PANTHER" id="PTHR14429">
    <property type="entry name" value="FIBROSIN FAMILY MEMBER"/>
    <property type="match status" value="1"/>
</dbReference>
<protein>
    <submittedName>
        <fullName evidence="3">Uncharacterized protein</fullName>
    </submittedName>
</protein>
<evidence type="ECO:0000256" key="1">
    <source>
        <dbReference type="ARBA" id="ARBA00022553"/>
    </source>
</evidence>
<feature type="non-terminal residue" evidence="3">
    <location>
        <position position="1"/>
    </location>
</feature>
<name>A0ABV0WG95_9TELE</name>
<proteinExistence type="predicted"/>
<keyword evidence="4" id="KW-1185">Reference proteome</keyword>
<dbReference type="Proteomes" id="UP001444071">
    <property type="component" value="Unassembled WGS sequence"/>
</dbReference>
<feature type="compositionally biased region" description="Pro residues" evidence="2">
    <location>
        <begin position="33"/>
        <end position="43"/>
    </location>
</feature>
<reference evidence="3 4" key="1">
    <citation type="submission" date="2021-06" db="EMBL/GenBank/DDBJ databases">
        <authorList>
            <person name="Palmer J.M."/>
        </authorList>
    </citation>
    <scope>NUCLEOTIDE SEQUENCE [LARGE SCALE GENOMIC DNA]</scope>
    <source>
        <strain evidence="3 4">XR_2019</strain>
        <tissue evidence="3">Muscle</tissue>
    </source>
</reference>
<accession>A0ABV0WG95</accession>
<feature type="compositionally biased region" description="Low complexity" evidence="2">
    <location>
        <begin position="44"/>
        <end position="59"/>
    </location>
</feature>
<feature type="region of interest" description="Disordered" evidence="2">
    <location>
        <begin position="141"/>
        <end position="165"/>
    </location>
</feature>
<organism evidence="3 4">
    <name type="scientific">Xenotaenia resolanae</name>
    <dbReference type="NCBI Taxonomy" id="208358"/>
    <lineage>
        <taxon>Eukaryota</taxon>
        <taxon>Metazoa</taxon>
        <taxon>Chordata</taxon>
        <taxon>Craniata</taxon>
        <taxon>Vertebrata</taxon>
        <taxon>Euteleostomi</taxon>
        <taxon>Actinopterygii</taxon>
        <taxon>Neopterygii</taxon>
        <taxon>Teleostei</taxon>
        <taxon>Neoteleostei</taxon>
        <taxon>Acanthomorphata</taxon>
        <taxon>Ovalentaria</taxon>
        <taxon>Atherinomorphae</taxon>
        <taxon>Cyprinodontiformes</taxon>
        <taxon>Goodeidae</taxon>
        <taxon>Xenotaenia</taxon>
    </lineage>
</organism>
<feature type="compositionally biased region" description="Low complexity" evidence="2">
    <location>
        <begin position="1"/>
        <end position="18"/>
    </location>
</feature>
<feature type="compositionally biased region" description="Pro residues" evidence="2">
    <location>
        <begin position="79"/>
        <end position="100"/>
    </location>
</feature>
<feature type="region of interest" description="Disordered" evidence="2">
    <location>
        <begin position="1"/>
        <end position="118"/>
    </location>
</feature>